<feature type="compositionally biased region" description="Polar residues" evidence="1">
    <location>
        <begin position="43"/>
        <end position="52"/>
    </location>
</feature>
<proteinExistence type="predicted"/>
<evidence type="ECO:0000313" key="3">
    <source>
        <dbReference type="Proteomes" id="UP000596351"/>
    </source>
</evidence>
<organism evidence="2 3">
    <name type="scientific">Rhizobium rosettiformans</name>
    <dbReference type="NCBI Taxonomy" id="1368430"/>
    <lineage>
        <taxon>Bacteria</taxon>
        <taxon>Pseudomonadati</taxon>
        <taxon>Pseudomonadota</taxon>
        <taxon>Alphaproteobacteria</taxon>
        <taxon>Hyphomicrobiales</taxon>
        <taxon>Rhizobiaceae</taxon>
        <taxon>Rhizobium/Agrobacterium group</taxon>
        <taxon>Rhizobium</taxon>
    </lineage>
</organism>
<dbReference type="Proteomes" id="UP000596351">
    <property type="component" value="Chromosome"/>
</dbReference>
<name>A0ABX7ESI8_9HYPH</name>
<accession>A0ABX7ESI8</accession>
<gene>
    <name evidence="2" type="ORF">D4A92_07545</name>
</gene>
<evidence type="ECO:0000313" key="2">
    <source>
        <dbReference type="EMBL" id="QRF51300.1"/>
    </source>
</evidence>
<sequence length="60" mass="6663">MKRESKFKQIDAKRLFAAALSAGFESATVVIHPDGRIEASASMADQQQSKPVNTWDEVLR</sequence>
<feature type="region of interest" description="Disordered" evidence="1">
    <location>
        <begin position="40"/>
        <end position="60"/>
    </location>
</feature>
<dbReference type="RefSeq" id="WP_203019073.1">
    <property type="nucleotide sequence ID" value="NZ_CP032405.1"/>
</dbReference>
<protein>
    <submittedName>
        <fullName evidence="2">Uncharacterized protein</fullName>
    </submittedName>
</protein>
<keyword evidence="3" id="KW-1185">Reference proteome</keyword>
<reference evidence="2 3" key="1">
    <citation type="submission" date="2018-09" db="EMBL/GenBank/DDBJ databases">
        <title>Rhizobium sp. MAE2-X.</title>
        <authorList>
            <person name="Lee Y."/>
            <person name="Jeon C.O."/>
        </authorList>
    </citation>
    <scope>NUCLEOTIDE SEQUENCE [LARGE SCALE GENOMIC DNA]</scope>
    <source>
        <strain evidence="2 3">MAE2-X</strain>
    </source>
</reference>
<evidence type="ECO:0000256" key="1">
    <source>
        <dbReference type="SAM" id="MobiDB-lite"/>
    </source>
</evidence>
<dbReference type="EMBL" id="CP032405">
    <property type="protein sequence ID" value="QRF51300.1"/>
    <property type="molecule type" value="Genomic_DNA"/>
</dbReference>